<dbReference type="InterPro" id="IPR055710">
    <property type="entry name" value="DUF7286"/>
</dbReference>
<comment type="caution">
    <text evidence="3">The sequence shown here is derived from an EMBL/GenBank/DDBJ whole genome shotgun (WGS) entry which is preliminary data.</text>
</comment>
<proteinExistence type="predicted"/>
<evidence type="ECO:0000313" key="4">
    <source>
        <dbReference type="Proteomes" id="UP001597119"/>
    </source>
</evidence>
<keyword evidence="2" id="KW-0472">Membrane</keyword>
<dbReference type="AlphaFoldDB" id="A0ABD6CA22"/>
<evidence type="ECO:0000313" key="3">
    <source>
        <dbReference type="EMBL" id="MFD1586940.1"/>
    </source>
</evidence>
<evidence type="ECO:0000256" key="2">
    <source>
        <dbReference type="SAM" id="Phobius"/>
    </source>
</evidence>
<feature type="transmembrane region" description="Helical" evidence="2">
    <location>
        <begin position="12"/>
        <end position="31"/>
    </location>
</feature>
<dbReference type="Pfam" id="PF23957">
    <property type="entry name" value="DUF7286"/>
    <property type="match status" value="1"/>
</dbReference>
<dbReference type="Proteomes" id="UP001597119">
    <property type="component" value="Unassembled WGS sequence"/>
</dbReference>
<evidence type="ECO:0000256" key="1">
    <source>
        <dbReference type="SAM" id="MobiDB-lite"/>
    </source>
</evidence>
<keyword evidence="4" id="KW-1185">Reference proteome</keyword>
<name>A0ABD6CA22_9EURY</name>
<gene>
    <name evidence="3" type="ORF">ACFR9U_08090</name>
</gene>
<feature type="region of interest" description="Disordered" evidence="1">
    <location>
        <begin position="989"/>
        <end position="1036"/>
    </location>
</feature>
<accession>A0ABD6CA22</accession>
<dbReference type="RefSeq" id="WP_247375710.1">
    <property type="nucleotide sequence ID" value="NZ_JALLGV010000001.1"/>
</dbReference>
<keyword evidence="2" id="KW-1133">Transmembrane helix</keyword>
<reference evidence="3 4" key="1">
    <citation type="journal article" date="2019" name="Int. J. Syst. Evol. Microbiol.">
        <title>The Global Catalogue of Microorganisms (GCM) 10K type strain sequencing project: providing services to taxonomists for standard genome sequencing and annotation.</title>
        <authorList>
            <consortium name="The Broad Institute Genomics Platform"/>
            <consortium name="The Broad Institute Genome Sequencing Center for Infectious Disease"/>
            <person name="Wu L."/>
            <person name="Ma J."/>
        </authorList>
    </citation>
    <scope>NUCLEOTIDE SEQUENCE [LARGE SCALE GENOMIC DNA]</scope>
    <source>
        <strain evidence="3 4">CGMCC 1.12125</strain>
    </source>
</reference>
<keyword evidence="2" id="KW-0812">Transmembrane</keyword>
<protein>
    <submittedName>
        <fullName evidence="3">Uncharacterized protein</fullName>
    </submittedName>
</protein>
<dbReference type="EMBL" id="JBHUDJ010000003">
    <property type="protein sequence ID" value="MFD1586940.1"/>
    <property type="molecule type" value="Genomic_DNA"/>
</dbReference>
<sequence length="1036" mass="113399">MRLCDDERGRVPFALVGVVLLLASATLTVGFQPEQPTPEPAVDVVMDRATAATSTELRTAVVTASAEAARQPVLTRSNAAAGRVLDEDDTFRDWLRIRVYLRARERLTNHRIEQHGVTATASLPSTPNASALRAAKRRVHVETVGGNATKLRVRIENVTITARRGNRTVGRKRVSPTVTVRTPVLALREQVRQFEARLDREVDEPGLAQRLTGRLWALTWARGYAQYASGGQAITNVLANRHVELLTNGAILREQRALFNRSDAAGRRAVRDAMASVSFRDLLAESPVETRWVDAVFPPTPPGANVPQRIARYSRSSSAPRPDEPLRVSVDGTADRAFANAADSSNLTQVLQSVYNAEAKVVAEIDRGERRLASCRSARPSGGYYLVSNSTTARINETDSFEPVDPPTPGSSWHPIEAAGRAFTLTVTRTCTWRDGRTIETRTNTETDRYRVELSLVGRHGHSWYAPDRPTVSYEKGGRFEGLNLGQLHGQAETQAVENNGGWETLAKRAATGDLDVTRSVDADLPDGLRQRALADLVALRNELRNVSVTVERGRAGVYQANPAGKLRRKLRRERGTLLDVPSEYQTVGGKARVAARRAYLWEVRQLLENRREQRAQRGRNLESLLQTVSGVNDVLTKALAHRRGVQHGTRAADGLRVTAVDGSPPYLTTKSVGSTYVESLPEGRKIHPAAARNWNVFTIPHGDATDAFLSNLGLGTDVRFRVAARTLAGLEATRTVIDDEKLDHNLSTQQSRLRPTVRRKLRHIERTYLSKALERANVGTDRADRLAVIEEGLSTWDATGARALAVTNGSAVARITDAAVDGNATKRAFVSAALQTQLRQAGAARDTRVPREKVNKASSLLQQEIAANLSERLRAQLDAKANQVADRIENRIGRSVNRVPAGMAIAPVGPAWWATTNVWYVEIKGGYDRFAVRARTGGADSPGHSVTYVRDGSSVRLDYDEDGTSEPFGRAERLSFTARTAVAILVPPGSQGVGDKGGNMDERSAGWADWESVTTEQPDDTGRPVPDGWPTRESE</sequence>
<organism evidence="3 4">
    <name type="scientific">Halorientalis brevis</name>
    <dbReference type="NCBI Taxonomy" id="1126241"/>
    <lineage>
        <taxon>Archaea</taxon>
        <taxon>Methanobacteriati</taxon>
        <taxon>Methanobacteriota</taxon>
        <taxon>Stenosarchaea group</taxon>
        <taxon>Halobacteria</taxon>
        <taxon>Halobacteriales</taxon>
        <taxon>Haloarculaceae</taxon>
        <taxon>Halorientalis</taxon>
    </lineage>
</organism>